<keyword evidence="3" id="KW-1185">Reference proteome</keyword>
<dbReference type="InParanoid" id="A0A2P5HIR0"/>
<dbReference type="PANTHER" id="PTHR24148:SF64">
    <property type="entry name" value="HETEROKARYON INCOMPATIBILITY DOMAIN-CONTAINING PROTEIN"/>
    <property type="match status" value="1"/>
</dbReference>
<dbReference type="STRING" id="158607.A0A2P5HIR0"/>
<reference evidence="2" key="1">
    <citation type="submission" date="2017-09" db="EMBL/GenBank/DDBJ databases">
        <title>Polyketide synthases of a Diaporthe helianthi virulent isolate.</title>
        <authorList>
            <person name="Baroncelli R."/>
        </authorList>
    </citation>
    <scope>NUCLEOTIDE SEQUENCE [LARGE SCALE GENOMIC DNA]</scope>
    <source>
        <strain evidence="2">7/96</strain>
    </source>
</reference>
<name>A0A2P5HIR0_DIAHE</name>
<dbReference type="AlphaFoldDB" id="A0A2P5HIR0"/>
<dbReference type="OrthoDB" id="4850726at2759"/>
<accession>A0A2P5HIR0</accession>
<evidence type="ECO:0000313" key="3">
    <source>
        <dbReference type="Proteomes" id="UP000094444"/>
    </source>
</evidence>
<proteinExistence type="predicted"/>
<dbReference type="Proteomes" id="UP000094444">
    <property type="component" value="Unassembled WGS sequence"/>
</dbReference>
<dbReference type="EMBL" id="MAVT02001778">
    <property type="protein sequence ID" value="POS70143.1"/>
    <property type="molecule type" value="Genomic_DNA"/>
</dbReference>
<organism evidence="2 3">
    <name type="scientific">Diaporthe helianthi</name>
    <dbReference type="NCBI Taxonomy" id="158607"/>
    <lineage>
        <taxon>Eukaryota</taxon>
        <taxon>Fungi</taxon>
        <taxon>Dikarya</taxon>
        <taxon>Ascomycota</taxon>
        <taxon>Pezizomycotina</taxon>
        <taxon>Sordariomycetes</taxon>
        <taxon>Sordariomycetidae</taxon>
        <taxon>Diaporthales</taxon>
        <taxon>Diaporthaceae</taxon>
        <taxon>Diaporthe</taxon>
    </lineage>
</organism>
<comment type="caution">
    <text evidence="2">The sequence shown here is derived from an EMBL/GenBank/DDBJ whole genome shotgun (WGS) entry which is preliminary data.</text>
</comment>
<sequence length="168" mass="19341">MRHLRYPQKPRKLWIDAICIDQESLEEREEQVAIMSRIYENASRVVVWLGNGSEDSDLAMCQLAYLGRQVTLTKDNWLMSPPGAEEPHWCESACSVPYSEGTWSAIARLLERSWFSRIWIIQEIQLAAIGAIIQCGREQMLWSCFRSAVTCLWVSKSHNDNDEICDAC</sequence>
<protein>
    <recommendedName>
        <fullName evidence="1">Heterokaryon incompatibility domain-containing protein</fullName>
    </recommendedName>
</protein>
<evidence type="ECO:0000313" key="2">
    <source>
        <dbReference type="EMBL" id="POS70143.1"/>
    </source>
</evidence>
<dbReference type="InterPro" id="IPR052895">
    <property type="entry name" value="HetReg/Transcr_Mod"/>
</dbReference>
<dbReference type="Pfam" id="PF06985">
    <property type="entry name" value="HET"/>
    <property type="match status" value="1"/>
</dbReference>
<dbReference type="InterPro" id="IPR010730">
    <property type="entry name" value="HET"/>
</dbReference>
<gene>
    <name evidence="2" type="ORF">DHEL01_v211464</name>
</gene>
<dbReference type="PANTHER" id="PTHR24148">
    <property type="entry name" value="ANKYRIN REPEAT DOMAIN-CONTAINING PROTEIN 39 HOMOLOG-RELATED"/>
    <property type="match status" value="1"/>
</dbReference>
<evidence type="ECO:0000259" key="1">
    <source>
        <dbReference type="Pfam" id="PF06985"/>
    </source>
</evidence>
<feature type="domain" description="Heterokaryon incompatibility" evidence="1">
    <location>
        <begin position="1"/>
        <end position="123"/>
    </location>
</feature>